<evidence type="ECO:0000256" key="1">
    <source>
        <dbReference type="SAM" id="MobiDB-lite"/>
    </source>
</evidence>
<sequence length="135" mass="14052">MASPAPTTTLCQLARQGWPLAVAVLLTLLLGWSALHEGRGDELSAHGWQVNADGLHQAAPLPPAPPADVCPQHAAPAPEPPLDGGGSSPCAGLPPLRAPLIAHIPLWRSEALRWQLHDPALRLNPSHAPPAPHAS</sequence>
<protein>
    <submittedName>
        <fullName evidence="2">Uncharacterized protein</fullName>
    </submittedName>
</protein>
<dbReference type="EMBL" id="LYVJ01000002">
    <property type="protein sequence ID" value="OBU69839.1"/>
    <property type="molecule type" value="Genomic_DNA"/>
</dbReference>
<proteinExistence type="predicted"/>
<dbReference type="Proteomes" id="UP000092256">
    <property type="component" value="Unassembled WGS sequence"/>
</dbReference>
<comment type="caution">
    <text evidence="2">The sequence shown here is derived from an EMBL/GenBank/DDBJ whole genome shotgun (WGS) entry which is preliminary data.</text>
</comment>
<dbReference type="RefSeq" id="WP_065198095.1">
    <property type="nucleotide sequence ID" value="NZ_LYVJ01000002.1"/>
</dbReference>
<gene>
    <name evidence="2" type="ORF">A9K58_03980</name>
</gene>
<dbReference type="OrthoDB" id="6054369at2"/>
<accession>A0A1A6Y4P3</accession>
<feature type="region of interest" description="Disordered" evidence="1">
    <location>
        <begin position="54"/>
        <end position="90"/>
    </location>
</feature>
<organism evidence="2 3">
    <name type="scientific">Stenotrophomonas maltophilia</name>
    <name type="common">Pseudomonas maltophilia</name>
    <name type="synonym">Xanthomonas maltophilia</name>
    <dbReference type="NCBI Taxonomy" id="40324"/>
    <lineage>
        <taxon>Bacteria</taxon>
        <taxon>Pseudomonadati</taxon>
        <taxon>Pseudomonadota</taxon>
        <taxon>Gammaproteobacteria</taxon>
        <taxon>Lysobacterales</taxon>
        <taxon>Lysobacteraceae</taxon>
        <taxon>Stenotrophomonas</taxon>
        <taxon>Stenotrophomonas maltophilia group</taxon>
    </lineage>
</organism>
<reference evidence="2 3" key="1">
    <citation type="submission" date="2016-05" db="EMBL/GenBank/DDBJ databases">
        <title>Draft Genome Sequences of Stenotrophomonas maltophilia Strains Sm32COP, Sm41DVV, Sm46PAILV, SmF3, SmF22, SmSOFb1 and SmCVFa1, Isolated from Different Manures, in France.</title>
        <authorList>
            <person name="Nazaret S."/>
            <person name="Bodilis J."/>
        </authorList>
    </citation>
    <scope>NUCLEOTIDE SEQUENCE [LARGE SCALE GENOMIC DNA]</scope>
    <source>
        <strain evidence="2 3">Sm46PAILV</strain>
    </source>
</reference>
<evidence type="ECO:0000313" key="2">
    <source>
        <dbReference type="EMBL" id="OBU69839.1"/>
    </source>
</evidence>
<name>A0A1A6Y4P3_STEMA</name>
<evidence type="ECO:0000313" key="3">
    <source>
        <dbReference type="Proteomes" id="UP000092256"/>
    </source>
</evidence>
<dbReference type="AlphaFoldDB" id="A0A1A6Y4P3"/>